<reference evidence="1 2" key="1">
    <citation type="submission" date="2019-09" db="EMBL/GenBank/DDBJ databases">
        <title>Bifidobacterium canis sp. nov., isolated from the digestive tract of German Shepherd dog puppy.</title>
        <authorList>
            <person name="Bunesova V."/>
        </authorList>
    </citation>
    <scope>NUCLEOTIDE SEQUENCE [LARGE SCALE GENOMIC DNA]</scope>
    <source>
        <strain evidence="1 2">GSD1FS</strain>
    </source>
</reference>
<dbReference type="AlphaFoldDB" id="A0A7K1J2U0"/>
<protein>
    <submittedName>
        <fullName evidence="1">Uncharacterized protein</fullName>
    </submittedName>
</protein>
<keyword evidence="2" id="KW-1185">Reference proteome</keyword>
<gene>
    <name evidence="1" type="ORF">GSD1FS_0155</name>
</gene>
<accession>A0A7K1J2U0</accession>
<dbReference type="Proteomes" id="UP000487882">
    <property type="component" value="Unassembled WGS sequence"/>
</dbReference>
<comment type="caution">
    <text evidence="1">The sequence shown here is derived from an EMBL/GenBank/DDBJ whole genome shotgun (WGS) entry which is preliminary data.</text>
</comment>
<evidence type="ECO:0000313" key="2">
    <source>
        <dbReference type="Proteomes" id="UP000487882"/>
    </source>
</evidence>
<sequence length="127" mass="13968">MDGIPIDSANWSALSNAIIKTYASVIERNDKIGDGTSGDITHKHFRYFRDEHKAESYRRNITKGDGSPLKQSNIKATEVMVDGVKGYVVANHMGNAVNLEGVKNLIAAYAEMNEIASSPVLVVKFQR</sequence>
<name>A0A7K1J2U0_9BIFI</name>
<organism evidence="1 2">
    <name type="scientific">Bifidobacterium canis</name>
    <dbReference type="NCBI Taxonomy" id="2610880"/>
    <lineage>
        <taxon>Bacteria</taxon>
        <taxon>Bacillati</taxon>
        <taxon>Actinomycetota</taxon>
        <taxon>Actinomycetes</taxon>
        <taxon>Bifidobacteriales</taxon>
        <taxon>Bifidobacteriaceae</taxon>
        <taxon>Bifidobacterium</taxon>
    </lineage>
</organism>
<proteinExistence type="predicted"/>
<dbReference type="EMBL" id="WNLP01000001">
    <property type="protein sequence ID" value="MUH58861.1"/>
    <property type="molecule type" value="Genomic_DNA"/>
</dbReference>
<evidence type="ECO:0000313" key="1">
    <source>
        <dbReference type="EMBL" id="MUH58861.1"/>
    </source>
</evidence>